<gene>
    <name evidence="1" type="ORF">A2918_00745</name>
</gene>
<dbReference type="Proteomes" id="UP000178227">
    <property type="component" value="Unassembled WGS sequence"/>
</dbReference>
<dbReference type="EMBL" id="MGKI01000001">
    <property type="protein sequence ID" value="OGN23586.1"/>
    <property type="molecule type" value="Genomic_DNA"/>
</dbReference>
<dbReference type="AlphaFoldDB" id="A0A1F8GFU7"/>
<organism evidence="1 2">
    <name type="scientific">Candidatus Yanofskybacteria bacterium RIFCSPLOWO2_01_FULL_42_49</name>
    <dbReference type="NCBI Taxonomy" id="1802694"/>
    <lineage>
        <taxon>Bacteria</taxon>
        <taxon>Candidatus Yanofskyibacteriota</taxon>
    </lineage>
</organism>
<reference evidence="1 2" key="1">
    <citation type="journal article" date="2016" name="Nat. Commun.">
        <title>Thousands of microbial genomes shed light on interconnected biogeochemical processes in an aquifer system.</title>
        <authorList>
            <person name="Anantharaman K."/>
            <person name="Brown C.T."/>
            <person name="Hug L.A."/>
            <person name="Sharon I."/>
            <person name="Castelle C.J."/>
            <person name="Probst A.J."/>
            <person name="Thomas B.C."/>
            <person name="Singh A."/>
            <person name="Wilkins M.J."/>
            <person name="Karaoz U."/>
            <person name="Brodie E.L."/>
            <person name="Williams K.H."/>
            <person name="Hubbard S.S."/>
            <person name="Banfield J.F."/>
        </authorList>
    </citation>
    <scope>NUCLEOTIDE SEQUENCE [LARGE SCALE GENOMIC DNA]</scope>
</reference>
<evidence type="ECO:0000313" key="1">
    <source>
        <dbReference type="EMBL" id="OGN23586.1"/>
    </source>
</evidence>
<sequence length="96" mass="10571">MQATNIARTVLSQGLQGWGQSVDDQVRAWQGAFNFMNLSVTLSIGEDGGRKVFVYDGSDADKAKAFMNEVRGKFPLGQFEAEQAMIEDCLKRHANA</sequence>
<evidence type="ECO:0000313" key="2">
    <source>
        <dbReference type="Proteomes" id="UP000178227"/>
    </source>
</evidence>
<accession>A0A1F8GFU7</accession>
<dbReference type="STRING" id="1802694.A2918_00745"/>
<protein>
    <submittedName>
        <fullName evidence="1">Uncharacterized protein</fullName>
    </submittedName>
</protein>
<comment type="caution">
    <text evidence="1">The sequence shown here is derived from an EMBL/GenBank/DDBJ whole genome shotgun (WGS) entry which is preliminary data.</text>
</comment>
<name>A0A1F8GFU7_9BACT</name>
<proteinExistence type="predicted"/>